<gene>
    <name evidence="2" type="ORF">AMD02_12305</name>
</gene>
<evidence type="ECO:0000313" key="2">
    <source>
        <dbReference type="EMBL" id="KOO39541.1"/>
    </source>
</evidence>
<comment type="caution">
    <text evidence="2">The sequence shown here is derived from an EMBL/GenBank/DDBJ whole genome shotgun (WGS) entry which is preliminary data.</text>
</comment>
<feature type="transmembrane region" description="Helical" evidence="1">
    <location>
        <begin position="6"/>
        <end position="25"/>
    </location>
</feature>
<keyword evidence="1" id="KW-0472">Membrane</keyword>
<proteinExistence type="predicted"/>
<keyword evidence="1" id="KW-1133">Transmembrane helix</keyword>
<dbReference type="GeneID" id="87597053"/>
<name>A0A0M0KKZ8_ALKHA</name>
<dbReference type="RefSeq" id="WP_053431487.1">
    <property type="nucleotide sequence ID" value="NZ_CP040441.1"/>
</dbReference>
<feature type="transmembrane region" description="Helical" evidence="1">
    <location>
        <begin position="120"/>
        <end position="141"/>
    </location>
</feature>
<evidence type="ECO:0000256" key="1">
    <source>
        <dbReference type="SAM" id="Phobius"/>
    </source>
</evidence>
<organism evidence="2">
    <name type="scientific">Halalkalibacterium halodurans</name>
    <name type="common">Bacillus halodurans</name>
    <dbReference type="NCBI Taxonomy" id="86665"/>
    <lineage>
        <taxon>Bacteria</taxon>
        <taxon>Bacillati</taxon>
        <taxon>Bacillota</taxon>
        <taxon>Bacilli</taxon>
        <taxon>Bacillales</taxon>
        <taxon>Bacillaceae</taxon>
        <taxon>Halalkalibacterium (ex Joshi et al. 2022)</taxon>
    </lineage>
</organism>
<keyword evidence="1" id="KW-0812">Transmembrane</keyword>
<protein>
    <submittedName>
        <fullName evidence="2">Uncharacterized protein</fullName>
    </submittedName>
</protein>
<sequence length="171" mass="19323">MWPVVALTLFVVTFGFVLGGLVVGGKVQARPVSFLLFSGLFLFSSFFGMLVSLFTTGWFPFRLLDVVIVALCFVFIVSCFMRFHPTFGFFQFDGRANVILFAVISFFLGLQLGMLGWRTFFILFLALVFTAGLFAGGVFQVRAVMKFYSRQPSFHFLPLIWLLFATVLKLL</sequence>
<accession>A0A0M0KKZ8</accession>
<reference evidence="2" key="1">
    <citation type="submission" date="2015-08" db="EMBL/GenBank/DDBJ databases">
        <title>Complete DNA Sequence of Pseudomonas syringae pv. actinidiae, the Causal Agent of Kiwifruit Canker Disease.</title>
        <authorList>
            <person name="Rikkerink E.H.A."/>
            <person name="Fineran P.C."/>
        </authorList>
    </citation>
    <scope>NUCLEOTIDE SEQUENCE</scope>
    <source>
        <strain evidence="2">DSM 13666</strain>
    </source>
</reference>
<feature type="transmembrane region" description="Helical" evidence="1">
    <location>
        <begin position="153"/>
        <end position="170"/>
    </location>
</feature>
<feature type="transmembrane region" description="Helical" evidence="1">
    <location>
        <begin position="32"/>
        <end position="54"/>
    </location>
</feature>
<dbReference type="EMBL" id="LILD01000001">
    <property type="protein sequence ID" value="KOO39541.1"/>
    <property type="molecule type" value="Genomic_DNA"/>
</dbReference>
<dbReference type="PATRIC" id="fig|136160.3.peg.2886"/>
<feature type="transmembrane region" description="Helical" evidence="1">
    <location>
        <begin position="66"/>
        <end position="84"/>
    </location>
</feature>
<feature type="transmembrane region" description="Helical" evidence="1">
    <location>
        <begin position="96"/>
        <end position="114"/>
    </location>
</feature>
<dbReference type="AlphaFoldDB" id="A0A0M0KKZ8"/>